<dbReference type="Pfam" id="PF17216">
    <property type="entry name" value="Rrp44_CSD1"/>
    <property type="match status" value="1"/>
</dbReference>
<dbReference type="FunFam" id="2.40.50.700:FF:000001">
    <property type="entry name" value="Exosome complex exonuclease exoribonuclease (Rrp44)"/>
    <property type="match status" value="1"/>
</dbReference>
<evidence type="ECO:0000259" key="20">
    <source>
        <dbReference type="SMART" id="SM00955"/>
    </source>
</evidence>
<evidence type="ECO:0000256" key="15">
    <source>
        <dbReference type="ARBA" id="ARBA00022884"/>
    </source>
</evidence>
<dbReference type="InterPro" id="IPR022966">
    <property type="entry name" value="RNase_II/R_CS"/>
</dbReference>
<evidence type="ECO:0000313" key="22">
    <source>
        <dbReference type="Proteomes" id="UP000187429"/>
    </source>
</evidence>
<dbReference type="EC" id="3.1.13.1" evidence="6"/>
<dbReference type="GO" id="GO:0008859">
    <property type="term" value="F:exoribonuclease II activity"/>
    <property type="evidence" value="ECO:0007669"/>
    <property type="project" value="UniProtKB-EC"/>
</dbReference>
<feature type="domain" description="RNB" evidence="20">
    <location>
        <begin position="322"/>
        <end position="657"/>
    </location>
</feature>
<dbReference type="Proteomes" id="UP000187429">
    <property type="component" value="Unassembled WGS sequence"/>
</dbReference>
<keyword evidence="12" id="KW-0271">Exosome</keyword>
<dbReference type="GO" id="GO:0006364">
    <property type="term" value="P:rRNA processing"/>
    <property type="evidence" value="ECO:0007669"/>
    <property type="project" value="UniProtKB-KW"/>
</dbReference>
<accession>A0A1R1YQD9</accession>
<keyword evidence="15" id="KW-0694">RNA-binding</keyword>
<dbReference type="Gene3D" id="2.40.50.690">
    <property type="match status" value="1"/>
</dbReference>
<dbReference type="InterPro" id="IPR041505">
    <property type="entry name" value="Dis3_CSD2"/>
</dbReference>
<evidence type="ECO:0000256" key="9">
    <source>
        <dbReference type="ARBA" id="ARBA00022552"/>
    </source>
</evidence>
<feature type="region of interest" description="Disordered" evidence="19">
    <location>
        <begin position="972"/>
        <end position="998"/>
    </location>
</feature>
<keyword evidence="16" id="KW-0539">Nucleus</keyword>
<keyword evidence="14" id="KW-0460">Magnesium</keyword>
<keyword evidence="22" id="KW-1185">Reference proteome</keyword>
<dbReference type="InterPro" id="IPR033771">
    <property type="entry name" value="Rrp44_CSD1"/>
</dbReference>
<evidence type="ECO:0000256" key="17">
    <source>
        <dbReference type="ARBA" id="ARBA00077930"/>
    </source>
</evidence>
<dbReference type="GO" id="GO:0003723">
    <property type="term" value="F:RNA binding"/>
    <property type="evidence" value="ECO:0007669"/>
    <property type="project" value="UniProtKB-KW"/>
</dbReference>
<dbReference type="Pfam" id="PF00773">
    <property type="entry name" value="RNB"/>
    <property type="match status" value="1"/>
</dbReference>
<dbReference type="GO" id="GO:0000176">
    <property type="term" value="C:nuclear exosome (RNase complex)"/>
    <property type="evidence" value="ECO:0007669"/>
    <property type="project" value="UniProtKB-ARBA"/>
</dbReference>
<sequence>MEGNVNYLNFVDFINDRFPNRSLELEEIKKSTENSDMDITKTSIDEYLNKKLMLKSESKFPEHFSAYQIEEGLKSKTLLQGVIKNYKHKLNSSQKSAIVDRSSAGKPNVIILGESFINRAVHGDLVAIQILSENDIELREVIRSSEKNVKVESLDDEFDDEIINNELDSGDQIVDSVCEPVEISHKVDYYYGKVVGIIKREWRPYVATIQLDDPNLSYHLAVPMDINIPKIRIFHSNAAEIANSRIEVVIDNWPADSQYPQGHFVRKLGKAGDIEAEIESLLVEYKIAPSLSDLTFSINVMNEMPTDTKSNPWKPNLIDTQRLDIRDKIIFSIDPIGSLDIDDAISFEVIKSPDSSSVKYELGVHIADASYFIIPGSASDLEARKRGNTIYLADRRFNMVPEILSENICSLRSGSARTLIKSVSEMSYESAQYILNTSNVFPSGEISDEFKLDKSMDSLLRPRIVEFSKAMKAIRKIRFDNGALELESTEIKFSYDKQNKIKGMKPKQKLEIHGVIEEAMIMANCAVAKKIQNYFSSSALLRIHSASIQEKFDLLKKVAELKGFIIDTTSNLTLSKSLKFIESKITSQDHFVLFLIKSITVLCLNEASYLAAGMVLSPPPNFSHYGLAVDIYTHFTSPIRRYTDIIVHRQLLEVLKIETDSSRNFEINKNDKLKPSLKGENRELYSIDDITKIADHTKYVSDLIKESDSQNGGVIYKDAVITGVYTNSIQANIPQLGLSGNIYFKKLAGHSDSNEFSENKINSSILLPLSTLTGKIEDTKIFIPGCKLDGIGNSEVRIKYPSINELIEACNTINNSNDNNMEICSKQIYETKWGELCSYIKSRSPITNSKPNIGNSTLLSGKGHGEEISGIGNTDYEYILSSRIVTLKIFDRIRIVINIQESNYRLPQMYFSLVYKSDYILSDKFVVRDNNDSSKRIGKGYNSNVKIQKANKDVSRKSECIEVDKKKTLVSRPDGNISTNDMKTLDNNKKVSNGRKSKKDKKESIYNILESFRKLKITEHTTFC</sequence>
<dbReference type="GO" id="GO:0000956">
    <property type="term" value="P:nuclear-transcribed mRNA catabolic process"/>
    <property type="evidence" value="ECO:0007669"/>
    <property type="project" value="UniProtKB-ARBA"/>
</dbReference>
<keyword evidence="9" id="KW-0698">rRNA processing</keyword>
<comment type="catalytic activity">
    <reaction evidence="1">
        <text>Exonucleolytic cleavage in the 3'- to 5'-direction to yield nucleoside 5'-phosphates.</text>
        <dbReference type="EC" id="3.1.13.1"/>
    </reaction>
</comment>
<evidence type="ECO:0000256" key="7">
    <source>
        <dbReference type="ARBA" id="ARBA00016366"/>
    </source>
</evidence>
<dbReference type="InterPro" id="IPR050180">
    <property type="entry name" value="RNR_Ribonuclease"/>
</dbReference>
<organism evidence="21 22">
    <name type="scientific">Smittium culicis</name>
    <dbReference type="NCBI Taxonomy" id="133412"/>
    <lineage>
        <taxon>Eukaryota</taxon>
        <taxon>Fungi</taxon>
        <taxon>Fungi incertae sedis</taxon>
        <taxon>Zoopagomycota</taxon>
        <taxon>Kickxellomycotina</taxon>
        <taxon>Harpellomycetes</taxon>
        <taxon>Harpellales</taxon>
        <taxon>Legeriomycetaceae</taxon>
        <taxon>Smittium</taxon>
    </lineage>
</organism>
<dbReference type="AlphaFoldDB" id="A0A1R1YQD9"/>
<evidence type="ECO:0000256" key="12">
    <source>
        <dbReference type="ARBA" id="ARBA00022835"/>
    </source>
</evidence>
<evidence type="ECO:0000256" key="5">
    <source>
        <dbReference type="ARBA" id="ARBA00005785"/>
    </source>
</evidence>
<comment type="caution">
    <text evidence="21">The sequence shown here is derived from an EMBL/GenBank/DDBJ whole genome shotgun (WGS) entry which is preliminary data.</text>
</comment>
<evidence type="ECO:0000256" key="2">
    <source>
        <dbReference type="ARBA" id="ARBA00001946"/>
    </source>
</evidence>
<evidence type="ECO:0000256" key="10">
    <source>
        <dbReference type="ARBA" id="ARBA00022722"/>
    </source>
</evidence>
<dbReference type="SMART" id="SM00955">
    <property type="entry name" value="RNB"/>
    <property type="match status" value="1"/>
</dbReference>
<protein>
    <recommendedName>
        <fullName evidence="7">DIS3-like exonuclease 1</fullName>
        <ecNumber evidence="6">3.1.13.1</ecNumber>
    </recommendedName>
    <alternativeName>
        <fullName evidence="17">Ribosomal RNA-processing protein 44</fullName>
    </alternativeName>
</protein>
<keyword evidence="8" id="KW-0963">Cytoplasm</keyword>
<evidence type="ECO:0000256" key="19">
    <source>
        <dbReference type="SAM" id="MobiDB-lite"/>
    </source>
</evidence>
<evidence type="ECO:0000256" key="18">
    <source>
        <dbReference type="RuleBase" id="RU003901"/>
    </source>
</evidence>
<keyword evidence="13 21" id="KW-0269">Exonuclease</keyword>
<comment type="similarity">
    <text evidence="5 18">Belongs to the RNR ribonuclease family.</text>
</comment>
<keyword evidence="11" id="KW-0378">Hydrolase</keyword>
<evidence type="ECO:0000256" key="4">
    <source>
        <dbReference type="ARBA" id="ARBA00004496"/>
    </source>
</evidence>
<evidence type="ECO:0000313" key="21">
    <source>
        <dbReference type="EMBL" id="OMJ29119.1"/>
    </source>
</evidence>
<dbReference type="PROSITE" id="PS01175">
    <property type="entry name" value="RIBONUCLEASE_II"/>
    <property type="match status" value="1"/>
</dbReference>
<dbReference type="Gene3D" id="2.40.50.700">
    <property type="match status" value="1"/>
</dbReference>
<evidence type="ECO:0000256" key="14">
    <source>
        <dbReference type="ARBA" id="ARBA00022842"/>
    </source>
</evidence>
<dbReference type="PANTHER" id="PTHR23355:SF30">
    <property type="entry name" value="DIS3-LIKE EXONUCLEASE 1"/>
    <property type="match status" value="1"/>
</dbReference>
<keyword evidence="10" id="KW-0540">Nuclease</keyword>
<evidence type="ECO:0000256" key="16">
    <source>
        <dbReference type="ARBA" id="ARBA00023242"/>
    </source>
</evidence>
<dbReference type="GO" id="GO:0005737">
    <property type="term" value="C:cytoplasm"/>
    <property type="evidence" value="ECO:0007669"/>
    <property type="project" value="UniProtKB-SubCell"/>
</dbReference>
<dbReference type="EMBL" id="LSSM01000374">
    <property type="protein sequence ID" value="OMJ29119.1"/>
    <property type="molecule type" value="Genomic_DNA"/>
</dbReference>
<dbReference type="SUPFAM" id="SSF50249">
    <property type="entry name" value="Nucleic acid-binding proteins"/>
    <property type="match status" value="2"/>
</dbReference>
<reference evidence="22" key="1">
    <citation type="submission" date="2017-01" db="EMBL/GenBank/DDBJ databases">
        <authorList>
            <person name="Wang Y."/>
            <person name="White M."/>
            <person name="Kvist S."/>
            <person name="Moncalvo J.-M."/>
        </authorList>
    </citation>
    <scope>NUCLEOTIDE SEQUENCE [LARGE SCALE GENOMIC DNA]</scope>
    <source>
        <strain evidence="22">ID-206-W2</strain>
    </source>
</reference>
<dbReference type="OrthoDB" id="372421at2759"/>
<name>A0A1R1YQD9_9FUNG</name>
<evidence type="ECO:0000256" key="1">
    <source>
        <dbReference type="ARBA" id="ARBA00001849"/>
    </source>
</evidence>
<comment type="cofactor">
    <cofactor evidence="2">
        <name>Mg(2+)</name>
        <dbReference type="ChEBI" id="CHEBI:18420"/>
    </cofactor>
</comment>
<comment type="subcellular location">
    <subcellularLocation>
        <location evidence="4">Cytoplasm</location>
    </subcellularLocation>
    <subcellularLocation>
        <location evidence="3">Nucleus</location>
    </subcellularLocation>
</comment>
<evidence type="ECO:0000256" key="3">
    <source>
        <dbReference type="ARBA" id="ARBA00004123"/>
    </source>
</evidence>
<evidence type="ECO:0000256" key="8">
    <source>
        <dbReference type="ARBA" id="ARBA00022490"/>
    </source>
</evidence>
<evidence type="ECO:0000256" key="11">
    <source>
        <dbReference type="ARBA" id="ARBA00022801"/>
    </source>
</evidence>
<dbReference type="InterPro" id="IPR012340">
    <property type="entry name" value="NA-bd_OB-fold"/>
</dbReference>
<evidence type="ECO:0000256" key="13">
    <source>
        <dbReference type="ARBA" id="ARBA00022839"/>
    </source>
</evidence>
<dbReference type="InterPro" id="IPR001900">
    <property type="entry name" value="RNase_II/R"/>
</dbReference>
<dbReference type="PANTHER" id="PTHR23355">
    <property type="entry name" value="RIBONUCLEASE"/>
    <property type="match status" value="1"/>
</dbReference>
<dbReference type="Pfam" id="PF17849">
    <property type="entry name" value="OB_Dis3"/>
    <property type="match status" value="1"/>
</dbReference>
<evidence type="ECO:0000256" key="6">
    <source>
        <dbReference type="ARBA" id="ARBA00012163"/>
    </source>
</evidence>
<gene>
    <name evidence="21" type="ORF">AYI69_g1384</name>
</gene>
<proteinExistence type="inferred from homology"/>